<dbReference type="SUPFAM" id="SSF51735">
    <property type="entry name" value="NAD(P)-binding Rossmann-fold domains"/>
    <property type="match status" value="1"/>
</dbReference>
<dbReference type="STRING" id="290315.Clim_1889"/>
<dbReference type="PROSITE" id="PS00670">
    <property type="entry name" value="D_2_HYDROXYACID_DH_2"/>
    <property type="match status" value="1"/>
</dbReference>
<accession>B3EF62</accession>
<dbReference type="AlphaFoldDB" id="B3EF62"/>
<dbReference type="GO" id="GO:0030267">
    <property type="term" value="F:glyoxylate reductase (NADPH) activity"/>
    <property type="evidence" value="ECO:0007669"/>
    <property type="project" value="TreeGrafter"/>
</dbReference>
<dbReference type="PANTHER" id="PTHR10996">
    <property type="entry name" value="2-HYDROXYACID DEHYDROGENASE-RELATED"/>
    <property type="match status" value="1"/>
</dbReference>
<dbReference type="GO" id="GO:0005829">
    <property type="term" value="C:cytosol"/>
    <property type="evidence" value="ECO:0007669"/>
    <property type="project" value="TreeGrafter"/>
</dbReference>
<reference evidence="3 4" key="1">
    <citation type="submission" date="2008-05" db="EMBL/GenBank/DDBJ databases">
        <title>Complete sequence of Chlorobium limicola DSM 245.</title>
        <authorList>
            <consortium name="US DOE Joint Genome Institute"/>
            <person name="Lucas S."/>
            <person name="Copeland A."/>
            <person name="Lapidus A."/>
            <person name="Glavina del Rio T."/>
            <person name="Dalin E."/>
            <person name="Tice H."/>
            <person name="Bruce D."/>
            <person name="Goodwin L."/>
            <person name="Pitluck S."/>
            <person name="Schmutz J."/>
            <person name="Larimer F."/>
            <person name="Land M."/>
            <person name="Hauser L."/>
            <person name="Kyrpides N."/>
            <person name="Ovchinnikova G."/>
            <person name="Zhao F."/>
            <person name="Li T."/>
            <person name="Liu Z."/>
            <person name="Overmann J."/>
            <person name="Bryant D.A."/>
            <person name="Richardson P."/>
        </authorList>
    </citation>
    <scope>NUCLEOTIDE SEQUENCE [LARGE SCALE GENOMIC DNA]</scope>
    <source>
        <strain evidence="4">DSM 245 / NBRC 103803 / 6330</strain>
    </source>
</reference>
<dbReference type="GO" id="GO:0016618">
    <property type="term" value="F:hydroxypyruvate reductase [NAD(P)H] activity"/>
    <property type="evidence" value="ECO:0007669"/>
    <property type="project" value="TreeGrafter"/>
</dbReference>
<keyword evidence="1" id="KW-0560">Oxidoreductase</keyword>
<organism evidence="3 4">
    <name type="scientific">Chlorobium limicola (strain DSM 245 / NBRC 103803 / 6330)</name>
    <dbReference type="NCBI Taxonomy" id="290315"/>
    <lineage>
        <taxon>Bacteria</taxon>
        <taxon>Pseudomonadati</taxon>
        <taxon>Chlorobiota</taxon>
        <taxon>Chlorobiia</taxon>
        <taxon>Chlorobiales</taxon>
        <taxon>Chlorobiaceae</taxon>
        <taxon>Chlorobium/Pelodictyon group</taxon>
        <taxon>Chlorobium</taxon>
    </lineage>
</organism>
<dbReference type="PANTHER" id="PTHR10996:SF283">
    <property type="entry name" value="GLYOXYLATE_HYDROXYPYRUVATE REDUCTASE B"/>
    <property type="match status" value="1"/>
</dbReference>
<protein>
    <submittedName>
        <fullName evidence="3">D-isomer specific 2-hydroxyacid dehydrogenase NAD-binding</fullName>
    </submittedName>
</protein>
<evidence type="ECO:0000313" key="3">
    <source>
        <dbReference type="EMBL" id="ACD90924.1"/>
    </source>
</evidence>
<dbReference type="Gene3D" id="3.40.50.720">
    <property type="entry name" value="NAD(P)-binding Rossmann-like Domain"/>
    <property type="match status" value="2"/>
</dbReference>
<dbReference type="SUPFAM" id="SSF52283">
    <property type="entry name" value="Formate/glycerate dehydrogenase catalytic domain-like"/>
    <property type="match status" value="1"/>
</dbReference>
<sequence>MKYWKNTATLDHLMPELLETVPSEYAEIAVIGSKPIDLKLMPCLKGIFKCGVGTDNVPFKEAEQRGVVIGLPSDQTRRYIFEETANFAVYLIFRMLYNDLGTLDPWKKSSRLFLGNKKVLVIGQGNIGKLVTAKLEPFVEVLTFDIAVNKEDELRSLISLADVVTLHIPLNEETHNFIDVEKMAWMKDGAAIVNTARGPIVNEDALHEEILSGRLHAAFDVFWKEPYQGKLMKYDPESFFMTPHVSSNCEDFLIGLAQDCREFVKSLYC</sequence>
<dbReference type="InterPro" id="IPR006140">
    <property type="entry name" value="D-isomer_DH_NAD-bd"/>
</dbReference>
<dbReference type="KEGG" id="cli:Clim_1889"/>
<dbReference type="OrthoDB" id="1522997at2"/>
<dbReference type="RefSeq" id="WP_012466797.1">
    <property type="nucleotide sequence ID" value="NC_010803.1"/>
</dbReference>
<dbReference type="Pfam" id="PF02826">
    <property type="entry name" value="2-Hacid_dh_C"/>
    <property type="match status" value="1"/>
</dbReference>
<dbReference type="InterPro" id="IPR050223">
    <property type="entry name" value="D-isomer_2-hydroxyacid_DH"/>
</dbReference>
<evidence type="ECO:0000256" key="1">
    <source>
        <dbReference type="ARBA" id="ARBA00023002"/>
    </source>
</evidence>
<dbReference type="GO" id="GO:0051287">
    <property type="term" value="F:NAD binding"/>
    <property type="evidence" value="ECO:0007669"/>
    <property type="project" value="InterPro"/>
</dbReference>
<dbReference type="Proteomes" id="UP000008841">
    <property type="component" value="Chromosome"/>
</dbReference>
<proteinExistence type="predicted"/>
<evidence type="ECO:0000259" key="2">
    <source>
        <dbReference type="Pfam" id="PF02826"/>
    </source>
</evidence>
<evidence type="ECO:0000313" key="4">
    <source>
        <dbReference type="Proteomes" id="UP000008841"/>
    </source>
</evidence>
<dbReference type="EMBL" id="CP001097">
    <property type="protein sequence ID" value="ACD90924.1"/>
    <property type="molecule type" value="Genomic_DNA"/>
</dbReference>
<dbReference type="eggNOG" id="COG1052">
    <property type="taxonomic scope" value="Bacteria"/>
</dbReference>
<dbReference type="HOGENOM" id="CLU_019796_1_0_10"/>
<dbReference type="InterPro" id="IPR036291">
    <property type="entry name" value="NAD(P)-bd_dom_sf"/>
</dbReference>
<gene>
    <name evidence="3" type="ordered locus">Clim_1889</name>
</gene>
<dbReference type="InterPro" id="IPR029753">
    <property type="entry name" value="D-isomer_DH_CS"/>
</dbReference>
<name>B3EF62_CHLL2</name>
<feature type="domain" description="D-isomer specific 2-hydroxyacid dehydrogenase NAD-binding" evidence="2">
    <location>
        <begin position="113"/>
        <end position="246"/>
    </location>
</feature>